<reference evidence="4" key="1">
    <citation type="submission" date="2016-08" db="EMBL/GenBank/DDBJ databases">
        <authorList>
            <person name="Varghese N."/>
            <person name="Submissions Spin"/>
        </authorList>
    </citation>
    <scope>NUCLEOTIDE SEQUENCE [LARGE SCALE GENOMIC DNA]</scope>
    <source>
        <strain evidence="4">R-52791</strain>
    </source>
</reference>
<evidence type="ECO:0000259" key="2">
    <source>
        <dbReference type="PROSITE" id="PS51782"/>
    </source>
</evidence>
<dbReference type="InterPro" id="IPR036779">
    <property type="entry name" value="LysM_dom_sf"/>
</dbReference>
<sequence length="110" mass="11909">MSEKAGKSSSVRSQAHRRPIAFHRFVVALMLAAVILVSWKIAAPHVANSAEGDANLVGYTVRPGDTLWSYATKITPADKNVGDTVDRLMQLNQLDSAELQPGQRLVVPEA</sequence>
<dbReference type="SMART" id="SM00257">
    <property type="entry name" value="LysM"/>
    <property type="match status" value="1"/>
</dbReference>
<feature type="transmembrane region" description="Helical" evidence="1">
    <location>
        <begin position="21"/>
        <end position="39"/>
    </location>
</feature>
<dbReference type="STRING" id="1505727.GA0061077_0152"/>
<evidence type="ECO:0000256" key="1">
    <source>
        <dbReference type="SAM" id="Phobius"/>
    </source>
</evidence>
<keyword evidence="4" id="KW-1185">Reference proteome</keyword>
<accession>A0A1C4H002</accession>
<dbReference type="OrthoDB" id="5084290at2"/>
<dbReference type="RefSeq" id="WP_091847037.1">
    <property type="nucleotide sequence ID" value="NZ_FMBL01000001.1"/>
</dbReference>
<organism evidence="3 4">
    <name type="scientific">Bifidobacterium commune</name>
    <dbReference type="NCBI Taxonomy" id="1505727"/>
    <lineage>
        <taxon>Bacteria</taxon>
        <taxon>Bacillati</taxon>
        <taxon>Actinomycetota</taxon>
        <taxon>Actinomycetes</taxon>
        <taxon>Bifidobacteriales</taxon>
        <taxon>Bifidobacteriaceae</taxon>
        <taxon>Bifidobacterium</taxon>
    </lineage>
</organism>
<dbReference type="AlphaFoldDB" id="A0A1C4H002"/>
<keyword evidence="1" id="KW-0812">Transmembrane</keyword>
<evidence type="ECO:0000313" key="4">
    <source>
        <dbReference type="Proteomes" id="UP000242610"/>
    </source>
</evidence>
<dbReference type="PROSITE" id="PS51782">
    <property type="entry name" value="LYSM"/>
    <property type="match status" value="1"/>
</dbReference>
<keyword evidence="1" id="KW-1133">Transmembrane helix</keyword>
<name>A0A1C4H002_9BIFI</name>
<dbReference type="EMBL" id="FMBL01000001">
    <property type="protein sequence ID" value="SCC78211.1"/>
    <property type="molecule type" value="Genomic_DNA"/>
</dbReference>
<dbReference type="InterPro" id="IPR018392">
    <property type="entry name" value="LysM"/>
</dbReference>
<proteinExistence type="predicted"/>
<dbReference type="Gene3D" id="3.10.350.10">
    <property type="entry name" value="LysM domain"/>
    <property type="match status" value="1"/>
</dbReference>
<feature type="domain" description="LysM" evidence="2">
    <location>
        <begin position="57"/>
        <end position="107"/>
    </location>
</feature>
<protein>
    <submittedName>
        <fullName evidence="3">LysM domain-containing protein</fullName>
    </submittedName>
</protein>
<keyword evidence="1" id="KW-0472">Membrane</keyword>
<evidence type="ECO:0000313" key="3">
    <source>
        <dbReference type="EMBL" id="SCC78211.1"/>
    </source>
</evidence>
<dbReference type="CDD" id="cd00118">
    <property type="entry name" value="LysM"/>
    <property type="match status" value="1"/>
</dbReference>
<dbReference type="SUPFAM" id="SSF54106">
    <property type="entry name" value="LysM domain"/>
    <property type="match status" value="1"/>
</dbReference>
<dbReference type="Proteomes" id="UP000242610">
    <property type="component" value="Unassembled WGS sequence"/>
</dbReference>
<dbReference type="Pfam" id="PF01476">
    <property type="entry name" value="LysM"/>
    <property type="match status" value="1"/>
</dbReference>
<gene>
    <name evidence="3" type="ORF">GA0061077_0152</name>
</gene>